<sequence length="91" mass="10432">MKTHVLKTLPHYFEAVADGRKTFEVRLNDRAFQTGDTLKLVKMDETGRFYDTFGQHLFKRITFILQGGQFGIEPRYCVLGLGEVMEASDAE</sequence>
<name>A0AA42H1Y3_9HYPH</name>
<dbReference type="EMBL" id="JAODYY010000044">
    <property type="protein sequence ID" value="MDH0127188.1"/>
    <property type="molecule type" value="Genomic_DNA"/>
</dbReference>
<gene>
    <name evidence="2" type="ORF">N7376_24840</name>
</gene>
<reference evidence="2" key="1">
    <citation type="submission" date="2022-09" db="EMBL/GenBank/DDBJ databases">
        <title>Intensive care unit water sources are persistently colonized with multi-drug resistant bacteria and are the site of extensive horizontal gene transfer of antibiotic resistance genes.</title>
        <authorList>
            <person name="Diorio-Toth L."/>
        </authorList>
    </citation>
    <scope>NUCLEOTIDE SEQUENCE</scope>
    <source>
        <strain evidence="2">GD04153</strain>
    </source>
</reference>
<feature type="domain" description="DUF3850" evidence="1">
    <location>
        <begin position="3"/>
        <end position="81"/>
    </location>
</feature>
<organism evidence="2 3">
    <name type="scientific">Brucella intermedia GD04153</name>
    <dbReference type="NCBI Taxonomy" id="2975438"/>
    <lineage>
        <taxon>Bacteria</taxon>
        <taxon>Pseudomonadati</taxon>
        <taxon>Pseudomonadota</taxon>
        <taxon>Alphaproteobacteria</taxon>
        <taxon>Hyphomicrobiales</taxon>
        <taxon>Brucellaceae</taxon>
        <taxon>Brucella/Ochrobactrum group</taxon>
        <taxon>Brucella</taxon>
    </lineage>
</organism>
<dbReference type="Pfam" id="PF12961">
    <property type="entry name" value="DUF3850"/>
    <property type="match status" value="1"/>
</dbReference>
<dbReference type="AlphaFoldDB" id="A0AA42H1Y3"/>
<dbReference type="InterPro" id="IPR039440">
    <property type="entry name" value="DUF3850"/>
</dbReference>
<accession>A0AA42H1Y3</accession>
<protein>
    <submittedName>
        <fullName evidence="2">DUF3850 domain-containing protein</fullName>
    </submittedName>
</protein>
<dbReference type="SUPFAM" id="SSF88697">
    <property type="entry name" value="PUA domain-like"/>
    <property type="match status" value="1"/>
</dbReference>
<evidence type="ECO:0000313" key="3">
    <source>
        <dbReference type="Proteomes" id="UP001158087"/>
    </source>
</evidence>
<proteinExistence type="predicted"/>
<dbReference type="Gene3D" id="2.30.130.30">
    <property type="entry name" value="Hypothetical protein"/>
    <property type="match status" value="1"/>
</dbReference>
<dbReference type="InterPro" id="IPR015947">
    <property type="entry name" value="PUA-like_sf"/>
</dbReference>
<evidence type="ECO:0000259" key="1">
    <source>
        <dbReference type="Pfam" id="PF12961"/>
    </source>
</evidence>
<dbReference type="Proteomes" id="UP001158087">
    <property type="component" value="Unassembled WGS sequence"/>
</dbReference>
<evidence type="ECO:0000313" key="2">
    <source>
        <dbReference type="EMBL" id="MDH0127188.1"/>
    </source>
</evidence>
<comment type="caution">
    <text evidence="2">The sequence shown here is derived from an EMBL/GenBank/DDBJ whole genome shotgun (WGS) entry which is preliminary data.</text>
</comment>